<comment type="subcellular location">
    <subcellularLocation>
        <location evidence="1">Cell membrane</location>
        <topology evidence="1">Multi-pass membrane protein</topology>
    </subcellularLocation>
</comment>
<dbReference type="Proteomes" id="UP000319976">
    <property type="component" value="Chromosome"/>
</dbReference>
<feature type="transmembrane region" description="Helical" evidence="7">
    <location>
        <begin position="317"/>
        <end position="341"/>
    </location>
</feature>
<name>A0A517TAJ0_9PLAN</name>
<dbReference type="InterPro" id="IPR018076">
    <property type="entry name" value="T2SS_GspF_dom"/>
</dbReference>
<evidence type="ECO:0000313" key="9">
    <source>
        <dbReference type="EMBL" id="QDT65384.1"/>
    </source>
</evidence>
<protein>
    <submittedName>
        <fullName evidence="9">Bacterial type II secretion system protein F domain protein</fullName>
    </submittedName>
</protein>
<dbReference type="GO" id="GO:0005886">
    <property type="term" value="C:plasma membrane"/>
    <property type="evidence" value="ECO:0007669"/>
    <property type="project" value="UniProtKB-SubCell"/>
</dbReference>
<feature type="domain" description="Type II secretion system protein GspF" evidence="8">
    <location>
        <begin position="207"/>
        <end position="334"/>
    </location>
</feature>
<evidence type="ECO:0000256" key="6">
    <source>
        <dbReference type="SAM" id="MobiDB-lite"/>
    </source>
</evidence>
<proteinExistence type="predicted"/>
<evidence type="ECO:0000259" key="8">
    <source>
        <dbReference type="Pfam" id="PF00482"/>
    </source>
</evidence>
<dbReference type="Pfam" id="PF00482">
    <property type="entry name" value="T2SSF"/>
    <property type="match status" value="1"/>
</dbReference>
<feature type="transmembrane region" description="Helical" evidence="7">
    <location>
        <begin position="6"/>
        <end position="27"/>
    </location>
</feature>
<sequence length="372" mass="40930">MLPPYLLNLIYIVGGVLIAVLLARIVYKWFAKKPSAGTSSTPVESEAPSVAQEQPQTVNGVYDSPSYRTKLFTDDSLEEEELSKLDSEEVGHHDGSDRVLGPATGTLAQMLPETEERHREWRKTLRTAGYLSPHAMQNFNALRYLAIILPLLVLGGLLLIVPKTLEIPLLIAILVVPAVCWALAGIYVRNLAQERKNAIEQGLPDAVDMLNMCVSQGLTVQHSFGRISKQIKPAYPDLSQEFAIVEEQADIGSLPQALDNFADRVDIPEVHSFTTLLTQTDRMGTSVSQALTDYSDSVREGLRQRADEKANKAGFKLLFPTVLCLMPAVYMFLLGPAIVAWNDFSKDGLDLIRGSRAMIEEAGIDSDTPVQP</sequence>
<evidence type="ECO:0000256" key="5">
    <source>
        <dbReference type="ARBA" id="ARBA00023136"/>
    </source>
</evidence>
<dbReference type="PANTHER" id="PTHR35007:SF2">
    <property type="entry name" value="PILUS ASSEMBLE PROTEIN"/>
    <property type="match status" value="1"/>
</dbReference>
<reference evidence="9 10" key="1">
    <citation type="submission" date="2019-02" db="EMBL/GenBank/DDBJ databases">
        <title>Deep-cultivation of Planctomycetes and their phenomic and genomic characterization uncovers novel biology.</title>
        <authorList>
            <person name="Wiegand S."/>
            <person name="Jogler M."/>
            <person name="Boedeker C."/>
            <person name="Pinto D."/>
            <person name="Vollmers J."/>
            <person name="Rivas-Marin E."/>
            <person name="Kohn T."/>
            <person name="Peeters S.H."/>
            <person name="Heuer A."/>
            <person name="Rast P."/>
            <person name="Oberbeckmann S."/>
            <person name="Bunk B."/>
            <person name="Jeske O."/>
            <person name="Meyerdierks A."/>
            <person name="Storesund J.E."/>
            <person name="Kallscheuer N."/>
            <person name="Luecker S."/>
            <person name="Lage O.M."/>
            <person name="Pohl T."/>
            <person name="Merkel B.J."/>
            <person name="Hornburger P."/>
            <person name="Mueller R.-W."/>
            <person name="Bruemmer F."/>
            <person name="Labrenz M."/>
            <person name="Spormann A.M."/>
            <person name="Op den Camp H."/>
            <person name="Overmann J."/>
            <person name="Amann R."/>
            <person name="Jetten M.S.M."/>
            <person name="Mascher T."/>
            <person name="Medema M.H."/>
            <person name="Devos D.P."/>
            <person name="Kaster A.-K."/>
            <person name="Ovreas L."/>
            <person name="Rohde M."/>
            <person name="Galperin M.Y."/>
            <person name="Jogler C."/>
        </authorList>
    </citation>
    <scope>NUCLEOTIDE SEQUENCE [LARGE SCALE GENOMIC DNA]</scope>
    <source>
        <strain evidence="9 10">V22</strain>
    </source>
</reference>
<evidence type="ECO:0000256" key="7">
    <source>
        <dbReference type="SAM" id="Phobius"/>
    </source>
</evidence>
<dbReference type="AlphaFoldDB" id="A0A517TAJ0"/>
<organism evidence="9 10">
    <name type="scientific">Calycomorphotria hydatis</name>
    <dbReference type="NCBI Taxonomy" id="2528027"/>
    <lineage>
        <taxon>Bacteria</taxon>
        <taxon>Pseudomonadati</taxon>
        <taxon>Planctomycetota</taxon>
        <taxon>Planctomycetia</taxon>
        <taxon>Planctomycetales</taxon>
        <taxon>Planctomycetaceae</taxon>
        <taxon>Calycomorphotria</taxon>
    </lineage>
</organism>
<evidence type="ECO:0000256" key="1">
    <source>
        <dbReference type="ARBA" id="ARBA00004651"/>
    </source>
</evidence>
<evidence type="ECO:0000256" key="4">
    <source>
        <dbReference type="ARBA" id="ARBA00022989"/>
    </source>
</evidence>
<dbReference type="KEGG" id="chya:V22_26370"/>
<feature type="transmembrane region" description="Helical" evidence="7">
    <location>
        <begin position="141"/>
        <end position="161"/>
    </location>
</feature>
<gene>
    <name evidence="9" type="ORF">V22_26370</name>
</gene>
<dbReference type="PANTHER" id="PTHR35007">
    <property type="entry name" value="INTEGRAL MEMBRANE PROTEIN-RELATED"/>
    <property type="match status" value="1"/>
</dbReference>
<keyword evidence="3 7" id="KW-0812">Transmembrane</keyword>
<keyword evidence="4 7" id="KW-1133">Transmembrane helix</keyword>
<evidence type="ECO:0000313" key="10">
    <source>
        <dbReference type="Proteomes" id="UP000319976"/>
    </source>
</evidence>
<feature type="region of interest" description="Disordered" evidence="6">
    <location>
        <begin position="34"/>
        <end position="59"/>
    </location>
</feature>
<keyword evidence="10" id="KW-1185">Reference proteome</keyword>
<dbReference type="EMBL" id="CP036316">
    <property type="protein sequence ID" value="QDT65384.1"/>
    <property type="molecule type" value="Genomic_DNA"/>
</dbReference>
<accession>A0A517TAJ0</accession>
<evidence type="ECO:0000256" key="2">
    <source>
        <dbReference type="ARBA" id="ARBA00022475"/>
    </source>
</evidence>
<feature type="transmembrane region" description="Helical" evidence="7">
    <location>
        <begin position="167"/>
        <end position="188"/>
    </location>
</feature>
<dbReference type="RefSeq" id="WP_145263331.1">
    <property type="nucleotide sequence ID" value="NZ_CP036316.1"/>
</dbReference>
<keyword evidence="2" id="KW-1003">Cell membrane</keyword>
<keyword evidence="5 7" id="KW-0472">Membrane</keyword>
<dbReference type="OrthoDB" id="212987at2"/>
<evidence type="ECO:0000256" key="3">
    <source>
        <dbReference type="ARBA" id="ARBA00022692"/>
    </source>
</evidence>